<evidence type="ECO:0000313" key="3">
    <source>
        <dbReference type="Proteomes" id="UP001183643"/>
    </source>
</evidence>
<dbReference type="AlphaFoldDB" id="A0AAE3YQH8"/>
<gene>
    <name evidence="2" type="ORF">J2S41_003237</name>
</gene>
<dbReference type="Proteomes" id="UP001183643">
    <property type="component" value="Unassembled WGS sequence"/>
</dbReference>
<organism evidence="2 3">
    <name type="scientific">Catenuloplanes atrovinosus</name>
    <dbReference type="NCBI Taxonomy" id="137266"/>
    <lineage>
        <taxon>Bacteria</taxon>
        <taxon>Bacillati</taxon>
        <taxon>Actinomycetota</taxon>
        <taxon>Actinomycetes</taxon>
        <taxon>Micromonosporales</taxon>
        <taxon>Micromonosporaceae</taxon>
        <taxon>Catenuloplanes</taxon>
    </lineage>
</organism>
<name>A0AAE3YQH8_9ACTN</name>
<feature type="domain" description="PRC-barrel" evidence="1">
    <location>
        <begin position="81"/>
        <end position="120"/>
    </location>
</feature>
<dbReference type="Gene3D" id="2.30.30.240">
    <property type="entry name" value="PRC-barrel domain"/>
    <property type="match status" value="1"/>
</dbReference>
<reference evidence="2" key="1">
    <citation type="submission" date="2023-07" db="EMBL/GenBank/DDBJ databases">
        <title>Sequencing the genomes of 1000 actinobacteria strains.</title>
        <authorList>
            <person name="Klenk H.-P."/>
        </authorList>
    </citation>
    <scope>NUCLEOTIDE SEQUENCE</scope>
    <source>
        <strain evidence="2">DSM 44707</strain>
    </source>
</reference>
<evidence type="ECO:0000313" key="2">
    <source>
        <dbReference type="EMBL" id="MDR7276459.1"/>
    </source>
</evidence>
<comment type="caution">
    <text evidence="2">The sequence shown here is derived from an EMBL/GenBank/DDBJ whole genome shotgun (WGS) entry which is preliminary data.</text>
</comment>
<protein>
    <submittedName>
        <fullName evidence="2">Sporulation protein YlmC with PRC-barrel domain</fullName>
    </submittedName>
</protein>
<dbReference type="Pfam" id="PF05239">
    <property type="entry name" value="PRC"/>
    <property type="match status" value="1"/>
</dbReference>
<proteinExistence type="predicted"/>
<dbReference type="InterPro" id="IPR027275">
    <property type="entry name" value="PRC-brl_dom"/>
</dbReference>
<keyword evidence="3" id="KW-1185">Reference proteome</keyword>
<evidence type="ECO:0000259" key="1">
    <source>
        <dbReference type="Pfam" id="PF05239"/>
    </source>
</evidence>
<dbReference type="EMBL" id="JAVDYB010000001">
    <property type="protein sequence ID" value="MDR7276459.1"/>
    <property type="molecule type" value="Genomic_DNA"/>
</dbReference>
<dbReference type="InterPro" id="IPR011033">
    <property type="entry name" value="PRC_barrel-like_sf"/>
</dbReference>
<dbReference type="SUPFAM" id="SSF50346">
    <property type="entry name" value="PRC-barrel domain"/>
    <property type="match status" value="1"/>
</dbReference>
<accession>A0AAE3YQH8</accession>
<sequence length="140" mass="14446">MTTWSEIKRHRVVDTGSATTVAKVDGVVVDPRAGTVVAFTAGKGRVVHWPDVAGIGDAITVASADAVRPAEGRAAGLLGGDHELLKKRVLTDGGDEIGRVSDLAFDAATGRVTELRTKDATIDGGRLIGCGPYAVIVRTA</sequence>
<dbReference type="RefSeq" id="WP_310368587.1">
    <property type="nucleotide sequence ID" value="NZ_JAVDYB010000001.1"/>
</dbReference>